<accession>A0ACA9QD45</accession>
<dbReference type="EMBL" id="CAJVPU010043555">
    <property type="protein sequence ID" value="CAG8745944.1"/>
    <property type="molecule type" value="Genomic_DNA"/>
</dbReference>
<proteinExistence type="predicted"/>
<evidence type="ECO:0000313" key="2">
    <source>
        <dbReference type="Proteomes" id="UP000789702"/>
    </source>
</evidence>
<gene>
    <name evidence="1" type="ORF">DHETER_LOCUS14343</name>
</gene>
<feature type="non-terminal residue" evidence="1">
    <location>
        <position position="85"/>
    </location>
</feature>
<organism evidence="1 2">
    <name type="scientific">Dentiscutata heterogama</name>
    <dbReference type="NCBI Taxonomy" id="1316150"/>
    <lineage>
        <taxon>Eukaryota</taxon>
        <taxon>Fungi</taxon>
        <taxon>Fungi incertae sedis</taxon>
        <taxon>Mucoromycota</taxon>
        <taxon>Glomeromycotina</taxon>
        <taxon>Glomeromycetes</taxon>
        <taxon>Diversisporales</taxon>
        <taxon>Gigasporaceae</taxon>
        <taxon>Dentiscutata</taxon>
    </lineage>
</organism>
<dbReference type="Proteomes" id="UP000789702">
    <property type="component" value="Unassembled WGS sequence"/>
</dbReference>
<protein>
    <submittedName>
        <fullName evidence="1">16472_t:CDS:1</fullName>
    </submittedName>
</protein>
<sequence length="85" mass="9966">MGAFLQPGTFISEARFIDKVKFTLDYKRRFIKVIFGVQYNHLFKLEIQFKDVDGEIIAECDKSRAILTVSSKFPARYWFHNGAQK</sequence>
<reference evidence="1" key="1">
    <citation type="submission" date="2021-06" db="EMBL/GenBank/DDBJ databases">
        <authorList>
            <person name="Kallberg Y."/>
            <person name="Tangrot J."/>
            <person name="Rosling A."/>
        </authorList>
    </citation>
    <scope>NUCLEOTIDE SEQUENCE</scope>
    <source>
        <strain evidence="1">IL203A</strain>
    </source>
</reference>
<comment type="caution">
    <text evidence="1">The sequence shown here is derived from an EMBL/GenBank/DDBJ whole genome shotgun (WGS) entry which is preliminary data.</text>
</comment>
<keyword evidence="2" id="KW-1185">Reference proteome</keyword>
<evidence type="ECO:0000313" key="1">
    <source>
        <dbReference type="EMBL" id="CAG8745944.1"/>
    </source>
</evidence>
<name>A0ACA9QD45_9GLOM</name>